<organism evidence="3 4">
    <name type="scientific">Caenimonas sedimenti</name>
    <dbReference type="NCBI Taxonomy" id="2596921"/>
    <lineage>
        <taxon>Bacteria</taxon>
        <taxon>Pseudomonadati</taxon>
        <taxon>Pseudomonadota</taxon>
        <taxon>Betaproteobacteria</taxon>
        <taxon>Burkholderiales</taxon>
        <taxon>Comamonadaceae</taxon>
        <taxon>Caenimonas</taxon>
    </lineage>
</organism>
<proteinExistence type="inferred from homology"/>
<dbReference type="AlphaFoldDB" id="A0A562ZT03"/>
<dbReference type="PIRSF" id="PIRSF017082">
    <property type="entry name" value="YflP"/>
    <property type="match status" value="1"/>
</dbReference>
<evidence type="ECO:0000313" key="4">
    <source>
        <dbReference type="Proteomes" id="UP000318199"/>
    </source>
</evidence>
<gene>
    <name evidence="3" type="ORF">FN976_10880</name>
</gene>
<protein>
    <submittedName>
        <fullName evidence="3">Tripartite tricarboxylate transporter substrate binding protein</fullName>
    </submittedName>
</protein>
<keyword evidence="2" id="KW-0732">Signal</keyword>
<dbReference type="Pfam" id="PF03401">
    <property type="entry name" value="TctC"/>
    <property type="match status" value="1"/>
</dbReference>
<reference evidence="3 4" key="1">
    <citation type="submission" date="2019-07" db="EMBL/GenBank/DDBJ databases">
        <title>Caenimonas sedimenti sp. nov., isolated from activated sludge.</title>
        <authorList>
            <person name="Xu J."/>
        </authorList>
    </citation>
    <scope>NUCLEOTIDE SEQUENCE [LARGE SCALE GENOMIC DNA]</scope>
    <source>
        <strain evidence="3 4">HX-9-20</strain>
    </source>
</reference>
<dbReference type="PANTHER" id="PTHR42928">
    <property type="entry name" value="TRICARBOXYLATE-BINDING PROTEIN"/>
    <property type="match status" value="1"/>
</dbReference>
<dbReference type="InterPro" id="IPR042100">
    <property type="entry name" value="Bug_dom1"/>
</dbReference>
<accession>A0A562ZT03</accession>
<evidence type="ECO:0000256" key="1">
    <source>
        <dbReference type="ARBA" id="ARBA00006987"/>
    </source>
</evidence>
<sequence length="320" mass="33251">MNLTRRMILTLPMLATGPLGAQESFPARPITLVIPSVAGGILDTIGRIVGRSLEPLGQAVVCQNVPGAGSILGTDVVAKAPADGYTLAVVATSHAINPSVYAKMPYDTARDLAPVTHTVNLTNLLVISPAVQVNNLQELIALAKRRPGGLTFGSAGIGQSNHLSGEMLRTAAGIDIVHVPYKGSASAMNDVLAGHISMMFVDLLSAMPHVKTGKLRVMAATGLQRSASAPEIPTLHESGLTGFNGNSWLGLVSRAGTPKPVIDKLSAAVTLALRDSAMRQRLIAQGVEPVGGTAEEFTSFLEVESKRYAAAVAAAGIKRE</sequence>
<comment type="caution">
    <text evidence="3">The sequence shown here is derived from an EMBL/GenBank/DDBJ whole genome shotgun (WGS) entry which is preliminary data.</text>
</comment>
<feature type="signal peptide" evidence="2">
    <location>
        <begin position="1"/>
        <end position="21"/>
    </location>
</feature>
<evidence type="ECO:0000256" key="2">
    <source>
        <dbReference type="SAM" id="SignalP"/>
    </source>
</evidence>
<dbReference type="OrthoDB" id="8689032at2"/>
<dbReference type="CDD" id="cd13578">
    <property type="entry name" value="PBP2_Bug27"/>
    <property type="match status" value="1"/>
</dbReference>
<name>A0A562ZT03_9BURK</name>
<dbReference type="Proteomes" id="UP000318199">
    <property type="component" value="Unassembled WGS sequence"/>
</dbReference>
<dbReference type="SUPFAM" id="SSF53850">
    <property type="entry name" value="Periplasmic binding protein-like II"/>
    <property type="match status" value="1"/>
</dbReference>
<feature type="chain" id="PRO_5021763768" evidence="2">
    <location>
        <begin position="22"/>
        <end position="320"/>
    </location>
</feature>
<dbReference type="Gene3D" id="3.40.190.150">
    <property type="entry name" value="Bordetella uptake gene, domain 1"/>
    <property type="match status" value="1"/>
</dbReference>
<comment type="similarity">
    <text evidence="1">Belongs to the UPF0065 (bug) family.</text>
</comment>
<dbReference type="InterPro" id="IPR005064">
    <property type="entry name" value="BUG"/>
</dbReference>
<dbReference type="RefSeq" id="WP_145893026.1">
    <property type="nucleotide sequence ID" value="NZ_VOBQ01000008.1"/>
</dbReference>
<dbReference type="EMBL" id="VOBQ01000008">
    <property type="protein sequence ID" value="TWO71415.1"/>
    <property type="molecule type" value="Genomic_DNA"/>
</dbReference>
<dbReference type="Gene3D" id="3.40.190.10">
    <property type="entry name" value="Periplasmic binding protein-like II"/>
    <property type="match status" value="1"/>
</dbReference>
<evidence type="ECO:0000313" key="3">
    <source>
        <dbReference type="EMBL" id="TWO71415.1"/>
    </source>
</evidence>
<dbReference type="PANTHER" id="PTHR42928:SF5">
    <property type="entry name" value="BLR1237 PROTEIN"/>
    <property type="match status" value="1"/>
</dbReference>
<keyword evidence="4" id="KW-1185">Reference proteome</keyword>